<dbReference type="InterPro" id="IPR016819">
    <property type="entry name" value="RNase_P/MRP_POP5"/>
</dbReference>
<dbReference type="Proteomes" id="UP000001876">
    <property type="component" value="Unassembled WGS sequence"/>
</dbReference>
<feature type="non-terminal residue" evidence="5">
    <location>
        <position position="110"/>
    </location>
</feature>
<protein>
    <submittedName>
        <fullName evidence="5">Predicted protein</fullName>
    </submittedName>
</protein>
<dbReference type="GO" id="GO:0005730">
    <property type="term" value="C:nucleolus"/>
    <property type="evidence" value="ECO:0007669"/>
    <property type="project" value="TreeGrafter"/>
</dbReference>
<gene>
    <name evidence="5" type="ORF">MICPUCDRAFT_8915</name>
</gene>
<proteinExistence type="inferred from homology"/>
<evidence type="ECO:0000313" key="6">
    <source>
        <dbReference type="Proteomes" id="UP000001876"/>
    </source>
</evidence>
<dbReference type="SUPFAM" id="SSF160350">
    <property type="entry name" value="Rnp2-like"/>
    <property type="match status" value="1"/>
</dbReference>
<dbReference type="Pfam" id="PF01900">
    <property type="entry name" value="RNase_P_Rpp14"/>
    <property type="match status" value="1"/>
</dbReference>
<dbReference type="PIRSF" id="PIRSF023803">
    <property type="entry name" value="Ribonuclease_P_prd"/>
    <property type="match status" value="1"/>
</dbReference>
<sequence>MVRFKNRYLLAELRFHDGRVDADATTDAVVLGALRQSHALNFGDVAAGVARGAVSVKRWDPRVSLLLLRCARDAHREVWGALTMLRDVGGRSVAVRVVHVGGTLRSASRA</sequence>
<dbReference type="InterPro" id="IPR002759">
    <property type="entry name" value="Pop5/Rpp14/Rnp2-like"/>
</dbReference>
<comment type="subcellular location">
    <subcellularLocation>
        <location evidence="1">Nucleus</location>
    </subcellularLocation>
</comment>
<dbReference type="EMBL" id="GG663740">
    <property type="protein sequence ID" value="EEH56761.1"/>
    <property type="molecule type" value="Genomic_DNA"/>
</dbReference>
<reference evidence="5 6" key="1">
    <citation type="journal article" date="2009" name="Science">
        <title>Green evolution and dynamic adaptations revealed by genomes of the marine picoeukaryotes Micromonas.</title>
        <authorList>
            <person name="Worden A.Z."/>
            <person name="Lee J.H."/>
            <person name="Mock T."/>
            <person name="Rouze P."/>
            <person name="Simmons M.P."/>
            <person name="Aerts A.L."/>
            <person name="Allen A.E."/>
            <person name="Cuvelier M.L."/>
            <person name="Derelle E."/>
            <person name="Everett M.V."/>
            <person name="Foulon E."/>
            <person name="Grimwood J."/>
            <person name="Gundlach H."/>
            <person name="Henrissat B."/>
            <person name="Napoli C."/>
            <person name="McDonald S.M."/>
            <person name="Parker M.S."/>
            <person name="Rombauts S."/>
            <person name="Salamov A."/>
            <person name="Von Dassow P."/>
            <person name="Badger J.H."/>
            <person name="Coutinho P.M."/>
            <person name="Demir E."/>
            <person name="Dubchak I."/>
            <person name="Gentemann C."/>
            <person name="Eikrem W."/>
            <person name="Gready J.E."/>
            <person name="John U."/>
            <person name="Lanier W."/>
            <person name="Lindquist E.A."/>
            <person name="Lucas S."/>
            <person name="Mayer K.F."/>
            <person name="Moreau H."/>
            <person name="Not F."/>
            <person name="Otillar R."/>
            <person name="Panaud O."/>
            <person name="Pangilinan J."/>
            <person name="Paulsen I."/>
            <person name="Piegu B."/>
            <person name="Poliakov A."/>
            <person name="Robbens S."/>
            <person name="Schmutz J."/>
            <person name="Toulza E."/>
            <person name="Wyss T."/>
            <person name="Zelensky A."/>
            <person name="Zhou K."/>
            <person name="Armbrust E.V."/>
            <person name="Bhattacharya D."/>
            <person name="Goodenough U.W."/>
            <person name="Van de Peer Y."/>
            <person name="Grigoriev I.V."/>
        </authorList>
    </citation>
    <scope>NUCLEOTIDE SEQUENCE [LARGE SCALE GENOMIC DNA]</scope>
    <source>
        <strain evidence="5 6">CCMP1545</strain>
    </source>
</reference>
<organism evidence="6">
    <name type="scientific">Micromonas pusilla (strain CCMP1545)</name>
    <name type="common">Picoplanktonic green alga</name>
    <dbReference type="NCBI Taxonomy" id="564608"/>
    <lineage>
        <taxon>Eukaryota</taxon>
        <taxon>Viridiplantae</taxon>
        <taxon>Chlorophyta</taxon>
        <taxon>Mamiellophyceae</taxon>
        <taxon>Mamiellales</taxon>
        <taxon>Mamiellaceae</taxon>
        <taxon>Micromonas</taxon>
    </lineage>
</organism>
<evidence type="ECO:0000313" key="5">
    <source>
        <dbReference type="EMBL" id="EEH56761.1"/>
    </source>
</evidence>
<dbReference type="GO" id="GO:0033204">
    <property type="term" value="F:ribonuclease P RNA binding"/>
    <property type="evidence" value="ECO:0007669"/>
    <property type="project" value="InterPro"/>
</dbReference>
<evidence type="ECO:0000256" key="4">
    <source>
        <dbReference type="ARBA" id="ARBA00023242"/>
    </source>
</evidence>
<keyword evidence="6" id="KW-1185">Reference proteome</keyword>
<evidence type="ECO:0000256" key="1">
    <source>
        <dbReference type="ARBA" id="ARBA00004123"/>
    </source>
</evidence>
<dbReference type="OrthoDB" id="24745at2759"/>
<dbReference type="eggNOG" id="KOG4639">
    <property type="taxonomic scope" value="Eukaryota"/>
</dbReference>
<dbReference type="GO" id="GO:0030681">
    <property type="term" value="C:multimeric ribonuclease P complex"/>
    <property type="evidence" value="ECO:0007669"/>
    <property type="project" value="TreeGrafter"/>
</dbReference>
<comment type="similarity">
    <text evidence="2">Belongs to the eukaryotic/archaeal RNase P protein component 2 family.</text>
</comment>
<evidence type="ECO:0000256" key="3">
    <source>
        <dbReference type="ARBA" id="ARBA00022694"/>
    </source>
</evidence>
<dbReference type="Gene3D" id="3.30.70.3250">
    <property type="entry name" value="Ribonuclease P, Pop5 subunit"/>
    <property type="match status" value="1"/>
</dbReference>
<dbReference type="GO" id="GO:0001682">
    <property type="term" value="P:tRNA 5'-leader removal"/>
    <property type="evidence" value="ECO:0007669"/>
    <property type="project" value="InterPro"/>
</dbReference>
<accession>C1MV93</accession>
<evidence type="ECO:0000256" key="2">
    <source>
        <dbReference type="ARBA" id="ARBA00010800"/>
    </source>
</evidence>
<dbReference type="RefSeq" id="XP_003059629.1">
    <property type="nucleotide sequence ID" value="XM_003059583.1"/>
</dbReference>
<dbReference type="AlphaFoldDB" id="C1MV93"/>
<keyword evidence="4" id="KW-0539">Nucleus</keyword>
<dbReference type="InterPro" id="IPR038085">
    <property type="entry name" value="Rnp2-like_sf"/>
</dbReference>
<dbReference type="OMA" id="MQNYLDK"/>
<dbReference type="PANTHER" id="PTHR15441:SF2">
    <property type="entry name" value="RIBONUCLEASE P_MRP PROTEIN SUBUNIT POP5"/>
    <property type="match status" value="1"/>
</dbReference>
<dbReference type="GeneID" id="9685069"/>
<keyword evidence="3" id="KW-0819">tRNA processing</keyword>
<dbReference type="PANTHER" id="PTHR15441">
    <property type="entry name" value="RIBONUCLEASE P PROTEIN SUBUNIT P14"/>
    <property type="match status" value="1"/>
</dbReference>
<dbReference type="STRING" id="564608.C1MV93"/>
<name>C1MV93_MICPC</name>
<dbReference type="KEGG" id="mpp:MICPUCDRAFT_8915"/>
<dbReference type="GO" id="GO:0000172">
    <property type="term" value="C:ribonuclease MRP complex"/>
    <property type="evidence" value="ECO:0007669"/>
    <property type="project" value="TreeGrafter"/>
</dbReference>